<feature type="transmembrane region" description="Helical" evidence="1">
    <location>
        <begin position="196"/>
        <end position="215"/>
    </location>
</feature>
<comment type="caution">
    <text evidence="2">The sequence shown here is derived from an EMBL/GenBank/DDBJ whole genome shotgun (WGS) entry which is preliminary data.</text>
</comment>
<organism evidence="2 3">
    <name type="scientific">Paenibacillus mellifer</name>
    <dbReference type="NCBI Taxonomy" id="2937794"/>
    <lineage>
        <taxon>Bacteria</taxon>
        <taxon>Bacillati</taxon>
        <taxon>Bacillota</taxon>
        <taxon>Bacilli</taxon>
        <taxon>Bacillales</taxon>
        <taxon>Paenibacillaceae</taxon>
        <taxon>Paenibacillus</taxon>
    </lineage>
</organism>
<proteinExistence type="predicted"/>
<dbReference type="AlphaFoldDB" id="A0A9X1Y5T3"/>
<feature type="transmembrane region" description="Helical" evidence="1">
    <location>
        <begin position="155"/>
        <end position="176"/>
    </location>
</feature>
<sequence>MITVSLSEWVTWMQTTEHSAIAAFLALSAFLALYGATRRKIDRDEHRRLEYVNSTLDRYASAAGSLMTAMDLSSQTSLDPDLGLLRDKLLACRAAPYTSENLLAQIAAFVEDGDAARLPLLLRTIERESEALIAERDKLLRLIERPGWGSWLWRVLRPLLPVLFAAAFFLTLLWLWRLLGTSFSSETQTESVWELATGWIQLTSCWFALLLLYMAIMGGRNRHDNAVPARLLAALIAVLAAGHLAGSQFTPYILGAQLLLFLGGFRLNSRKPRKARPYVGHDPLPMAPGVGEIPLPGAVQAEGRLGEGETPQ</sequence>
<evidence type="ECO:0000313" key="3">
    <source>
        <dbReference type="Proteomes" id="UP001139534"/>
    </source>
</evidence>
<evidence type="ECO:0000313" key="2">
    <source>
        <dbReference type="EMBL" id="MCK8490181.1"/>
    </source>
</evidence>
<gene>
    <name evidence="2" type="ORF">M0651_23755</name>
</gene>
<dbReference type="RefSeq" id="WP_248554142.1">
    <property type="nucleotide sequence ID" value="NZ_JALPRK010000043.1"/>
</dbReference>
<feature type="transmembrane region" description="Helical" evidence="1">
    <location>
        <begin position="227"/>
        <end position="245"/>
    </location>
</feature>
<keyword evidence="1" id="KW-0812">Transmembrane</keyword>
<protein>
    <submittedName>
        <fullName evidence="2">Uncharacterized protein</fullName>
    </submittedName>
</protein>
<keyword evidence="1" id="KW-0472">Membrane</keyword>
<dbReference type="EMBL" id="JALPRK010000043">
    <property type="protein sequence ID" value="MCK8490181.1"/>
    <property type="molecule type" value="Genomic_DNA"/>
</dbReference>
<keyword evidence="1" id="KW-1133">Transmembrane helix</keyword>
<accession>A0A9X1Y5T3</accession>
<reference evidence="2" key="1">
    <citation type="submission" date="2022-04" db="EMBL/GenBank/DDBJ databases">
        <authorList>
            <person name="Seo M.-J."/>
        </authorList>
    </citation>
    <scope>NUCLEOTIDE SEQUENCE</scope>
    <source>
        <strain evidence="2">MBLB2552</strain>
    </source>
</reference>
<evidence type="ECO:0000256" key="1">
    <source>
        <dbReference type="SAM" id="Phobius"/>
    </source>
</evidence>
<name>A0A9X1Y5T3_9BACL</name>
<keyword evidence="3" id="KW-1185">Reference proteome</keyword>
<feature type="transmembrane region" description="Helical" evidence="1">
    <location>
        <begin position="20"/>
        <end position="37"/>
    </location>
</feature>
<feature type="transmembrane region" description="Helical" evidence="1">
    <location>
        <begin position="251"/>
        <end position="268"/>
    </location>
</feature>
<dbReference type="Proteomes" id="UP001139534">
    <property type="component" value="Unassembled WGS sequence"/>
</dbReference>